<evidence type="ECO:0000313" key="2">
    <source>
        <dbReference type="EMBL" id="TWF34876.1"/>
    </source>
</evidence>
<organism evidence="2 3">
    <name type="scientific">Chitinophaga polysaccharea</name>
    <dbReference type="NCBI Taxonomy" id="1293035"/>
    <lineage>
        <taxon>Bacteria</taxon>
        <taxon>Pseudomonadati</taxon>
        <taxon>Bacteroidota</taxon>
        <taxon>Chitinophagia</taxon>
        <taxon>Chitinophagales</taxon>
        <taxon>Chitinophagaceae</taxon>
        <taxon>Chitinophaga</taxon>
    </lineage>
</organism>
<accession>A0A561PA14</accession>
<dbReference type="Gene3D" id="2.40.128.460">
    <property type="entry name" value="Periplasmic lysozyme inhibitor of I-type lysozyme"/>
    <property type="match status" value="1"/>
</dbReference>
<sequence>MMDSKIIIGCLIGMVALFSCNSPLQNKKERAMHDSANAPPEGNAPEDKENVAKDTIYEGYHIRVRTEGTNNIRNLVLIVTDKKDTTRQDSVMERDIKGMLKDLMIADLDKDGKPEIYCSTLSEGSGHYGKIYAYNLGNKITGINTDAIDTMELPSYRGEDTFYIKGDRLVRSFPVYKPDDPEALTSNTKGMLLYYPRREQDTLRMVQQP</sequence>
<dbReference type="AlphaFoldDB" id="A0A561PA14"/>
<reference evidence="2 3" key="1">
    <citation type="submission" date="2019-06" db="EMBL/GenBank/DDBJ databases">
        <title>Sorghum-associated microbial communities from plants grown in Nebraska, USA.</title>
        <authorList>
            <person name="Schachtman D."/>
        </authorList>
    </citation>
    <scope>NUCLEOTIDE SEQUENCE [LARGE SCALE GENOMIC DNA]</scope>
    <source>
        <strain evidence="2 3">1209</strain>
    </source>
</reference>
<protein>
    <submittedName>
        <fullName evidence="2">PliI/PliC-like inhibitor of I-type lysozyme</fullName>
    </submittedName>
</protein>
<gene>
    <name evidence="2" type="ORF">FHW36_11074</name>
</gene>
<evidence type="ECO:0000256" key="1">
    <source>
        <dbReference type="SAM" id="MobiDB-lite"/>
    </source>
</evidence>
<comment type="caution">
    <text evidence="2">The sequence shown here is derived from an EMBL/GenBank/DDBJ whole genome shotgun (WGS) entry which is preliminary data.</text>
</comment>
<name>A0A561PA14_9BACT</name>
<dbReference type="PROSITE" id="PS51257">
    <property type="entry name" value="PROKAR_LIPOPROTEIN"/>
    <property type="match status" value="1"/>
</dbReference>
<keyword evidence="3" id="KW-1185">Reference proteome</keyword>
<dbReference type="Proteomes" id="UP000320811">
    <property type="component" value="Unassembled WGS sequence"/>
</dbReference>
<proteinExistence type="predicted"/>
<dbReference type="EMBL" id="VIWO01000010">
    <property type="protein sequence ID" value="TWF34876.1"/>
    <property type="molecule type" value="Genomic_DNA"/>
</dbReference>
<dbReference type="InterPro" id="IPR038643">
    <property type="entry name" value="PliI_sf"/>
</dbReference>
<feature type="region of interest" description="Disordered" evidence="1">
    <location>
        <begin position="29"/>
        <end position="48"/>
    </location>
</feature>
<evidence type="ECO:0000313" key="3">
    <source>
        <dbReference type="Proteomes" id="UP000320811"/>
    </source>
</evidence>